<proteinExistence type="predicted"/>
<evidence type="ECO:0000256" key="2">
    <source>
        <dbReference type="SAM" id="SignalP"/>
    </source>
</evidence>
<feature type="domain" description="Chitin-binding type-2" evidence="3">
    <location>
        <begin position="238"/>
        <end position="299"/>
    </location>
</feature>
<comment type="caution">
    <text evidence="4">The sequence shown here is derived from an EMBL/GenBank/DDBJ whole genome shotgun (WGS) entry which is preliminary data.</text>
</comment>
<evidence type="ECO:0000259" key="3">
    <source>
        <dbReference type="PROSITE" id="PS50940"/>
    </source>
</evidence>
<dbReference type="PROSITE" id="PS50940">
    <property type="entry name" value="CHIT_BIND_II"/>
    <property type="match status" value="1"/>
</dbReference>
<dbReference type="EMBL" id="MHOQ01000045">
    <property type="protein sequence ID" value="OGZ65451.1"/>
    <property type="molecule type" value="Genomic_DNA"/>
</dbReference>
<protein>
    <recommendedName>
        <fullName evidence="3">Chitin-binding type-2 domain-containing protein</fullName>
    </recommendedName>
</protein>
<reference evidence="4 5" key="1">
    <citation type="journal article" date="2016" name="Nat. Commun.">
        <title>Thousands of microbial genomes shed light on interconnected biogeochemical processes in an aquifer system.</title>
        <authorList>
            <person name="Anantharaman K."/>
            <person name="Brown C.T."/>
            <person name="Hug L.A."/>
            <person name="Sharon I."/>
            <person name="Castelle C.J."/>
            <person name="Probst A.J."/>
            <person name="Thomas B.C."/>
            <person name="Singh A."/>
            <person name="Wilkins M.J."/>
            <person name="Karaoz U."/>
            <person name="Brodie E.L."/>
            <person name="Williams K.H."/>
            <person name="Hubbard S.S."/>
            <person name="Banfield J.F."/>
        </authorList>
    </citation>
    <scope>NUCLEOTIDE SEQUENCE [LARGE SCALE GENOMIC DNA]</scope>
</reference>
<dbReference type="GO" id="GO:0005576">
    <property type="term" value="C:extracellular region"/>
    <property type="evidence" value="ECO:0007669"/>
    <property type="project" value="InterPro"/>
</dbReference>
<keyword evidence="1" id="KW-1133">Transmembrane helix</keyword>
<sequence>MNKIILVKNTKIACILAIALVSVFGVDLNANAASTGPVTIKVDFTYTSSNIPKTTTLSNNVVVGDNVSFNLVDANGSTVFYPALSPNVQSMQARGEQGKAEFFIHYWSTESDAEGTITISGATFSSIVNEVEDLDDSWWPGSEGYKTGSEDSLTITSDTTATFNLHFNEPGDSFTLNYVPNQINQCQDGIDNDGDGAIDYPSDFSCTSSTDDDETLLKSQCQDGLDNDSDGLIDYSQDIGCSSNQDNDEFNAPINCSTHAQCGTNGLTGSPSCQGNSTYQNYITYTCNNAGTTNSFCSNSTSSQLQSNCSSSQTCSNGICNAIAQCQDGIDNDSDGATDYPGDFSCSSATDNDETNPKAQCQDGIDNDSDGLIDFPSDTGCSSKQDNDEFNAPINCSTNAQCGTNGTTGNDFCQGNSIHKNYTTYTCNNAGTTSSFCSNSTSSQLQSNCSSNQTCSNGSCNNNTTTTITCSSNSQCGTNGFIGGSFCQGNSTYQSYITYTCNNPGTTSSSCSNSTSSQLQATCASNQTCSNNTCVTSQVQSNLSATATIRNLSSGNLNYSSFANASPGDIVQISVLVSVSGSQSLNNVTVKDILPANLTYNNNLTIDGVANGSNITQGVNLGTMSPNIGQAKTITYQAQVGPAANFAFGTTTLNNSITATADGGITSGAKITPVYVTKSSVLGATDIPTGLTNNLWVDSFFLPLVLALLGIWLFNSGLLGNFGIAGLRKKMYQNELSNKIAEIKKREI</sequence>
<dbReference type="InterPro" id="IPR002557">
    <property type="entry name" value="Chitin-bd_dom"/>
</dbReference>
<evidence type="ECO:0000256" key="1">
    <source>
        <dbReference type="SAM" id="Phobius"/>
    </source>
</evidence>
<feature type="transmembrane region" description="Helical" evidence="1">
    <location>
        <begin position="700"/>
        <end position="724"/>
    </location>
</feature>
<gene>
    <name evidence="4" type="ORF">A3D34_03785</name>
</gene>
<feature type="chain" id="PRO_5009583174" description="Chitin-binding type-2 domain-containing protein" evidence="2">
    <location>
        <begin position="33"/>
        <end position="748"/>
    </location>
</feature>
<dbReference type="GO" id="GO:0008061">
    <property type="term" value="F:chitin binding"/>
    <property type="evidence" value="ECO:0007669"/>
    <property type="project" value="InterPro"/>
</dbReference>
<feature type="signal peptide" evidence="2">
    <location>
        <begin position="1"/>
        <end position="32"/>
    </location>
</feature>
<dbReference type="AlphaFoldDB" id="A0A1G2HT89"/>
<keyword evidence="1" id="KW-0472">Membrane</keyword>
<dbReference type="Proteomes" id="UP000179183">
    <property type="component" value="Unassembled WGS sequence"/>
</dbReference>
<evidence type="ECO:0000313" key="5">
    <source>
        <dbReference type="Proteomes" id="UP000179183"/>
    </source>
</evidence>
<name>A0A1G2HT89_9BACT</name>
<evidence type="ECO:0000313" key="4">
    <source>
        <dbReference type="EMBL" id="OGZ65451.1"/>
    </source>
</evidence>
<keyword evidence="2" id="KW-0732">Signal</keyword>
<keyword evidence="1" id="KW-0812">Transmembrane</keyword>
<accession>A0A1G2HT89</accession>
<organism evidence="4 5">
    <name type="scientific">Candidatus Staskawiczbacteria bacterium RIFCSPHIGHO2_02_FULL_33_16</name>
    <dbReference type="NCBI Taxonomy" id="1802204"/>
    <lineage>
        <taxon>Bacteria</taxon>
        <taxon>Candidatus Staskawicziibacteriota</taxon>
    </lineage>
</organism>